<name>H8H076_DEIGI</name>
<feature type="transmembrane region" description="Helical" evidence="1">
    <location>
        <begin position="285"/>
        <end position="311"/>
    </location>
</feature>
<keyword evidence="2" id="KW-0614">Plasmid</keyword>
<dbReference type="Proteomes" id="UP000007575">
    <property type="component" value="Plasmid P1"/>
</dbReference>
<organism evidence="2 3">
    <name type="scientific">Deinococcus gobiensis (strain DSM 21396 / JCM 16679 / CGMCC 1.7299 / I-0)</name>
    <dbReference type="NCBI Taxonomy" id="745776"/>
    <lineage>
        <taxon>Bacteria</taxon>
        <taxon>Thermotogati</taxon>
        <taxon>Deinococcota</taxon>
        <taxon>Deinococci</taxon>
        <taxon>Deinococcales</taxon>
        <taxon>Deinococcaceae</taxon>
        <taxon>Deinococcus</taxon>
    </lineage>
</organism>
<accession>H8H076</accession>
<dbReference type="KEGG" id="dgo:DGo_PA0242"/>
<keyword evidence="1" id="KW-0812">Transmembrane</keyword>
<dbReference type="PATRIC" id="fig|745776.4.peg.3281"/>
<dbReference type="EMBL" id="CP002192">
    <property type="protein sequence ID" value="AFD27128.1"/>
    <property type="molecule type" value="Genomic_DNA"/>
</dbReference>
<keyword evidence="3" id="KW-1185">Reference proteome</keyword>
<evidence type="ECO:0000313" key="2">
    <source>
        <dbReference type="EMBL" id="AFD27128.1"/>
    </source>
</evidence>
<dbReference type="OrthoDB" id="67032at2"/>
<proteinExistence type="predicted"/>
<dbReference type="HOGENOM" id="CLU_908279_0_0_0"/>
<dbReference type="RefSeq" id="WP_014695646.1">
    <property type="nucleotide sequence ID" value="NC_017805.1"/>
</dbReference>
<reference evidence="2 3" key="1">
    <citation type="journal article" date="2012" name="PLoS ONE">
        <title>Genome sequence and transcriptome analysis of the radioresistant bacterium Deinococcus gobiensis: insights into the extreme environmental adaptations.</title>
        <authorList>
            <person name="Yuan M."/>
            <person name="Chen M."/>
            <person name="Zhang W."/>
            <person name="Lu W."/>
            <person name="Wang J."/>
            <person name="Yang M."/>
            <person name="Zhao P."/>
            <person name="Tang R."/>
            <person name="Li X."/>
            <person name="Hao Y."/>
            <person name="Zhou Z."/>
            <person name="Zhan Y."/>
            <person name="Yu H."/>
            <person name="Teng C."/>
            <person name="Yan Y."/>
            <person name="Ping S."/>
            <person name="Wang Y."/>
            <person name="Lin M."/>
        </authorList>
    </citation>
    <scope>NUCLEOTIDE SEQUENCE [LARGE SCALE GENOMIC DNA]</scope>
    <source>
        <strain evidence="3">DSM 21396 / JCM 16679 / CGMCC 1.7299 / I-0</strain>
        <plasmid evidence="2">P1</plasmid>
    </source>
</reference>
<sequence length="320" mass="36594">MSNTIPKLQVDSDVDFRLQGFSDQEPWGRWSVGKTSSIEFTINKPETLNLSYQGVLPFSEQRLVVYLNGISIGDFRQPPGNTNTRFAQKFVFNASAGTQKISFSTNRSLLDQPNNTLNEYRDLSVSFEIFEINVPERIDILHPHSNLPLNSLYGVFPNLTTPIYLPTGDSGLSFFLKQSTTKELKIIYALLPTYSGQKFNFFLDGEQINQVFHKGSGLVKGELKIGLVHAGAHRVDIRSTRNKTNQQIYDYLRANTSLENNQVLFYVNSLEISPIDSKSIENNSILYFTFLIITLISSFIILYILLFRPILLHRYRFIRK</sequence>
<gene>
    <name evidence="2" type="ordered locus">DGo_PA0242</name>
</gene>
<dbReference type="AlphaFoldDB" id="H8H076"/>
<keyword evidence="1" id="KW-1133">Transmembrane helix</keyword>
<geneLocation type="plasmid" evidence="2 3">
    <name>P1</name>
</geneLocation>
<evidence type="ECO:0000313" key="3">
    <source>
        <dbReference type="Proteomes" id="UP000007575"/>
    </source>
</evidence>
<keyword evidence="1" id="KW-0472">Membrane</keyword>
<evidence type="ECO:0000256" key="1">
    <source>
        <dbReference type="SAM" id="Phobius"/>
    </source>
</evidence>
<protein>
    <submittedName>
        <fullName evidence="2">Uncharacterized protein</fullName>
    </submittedName>
</protein>